<dbReference type="EMBL" id="VFOQ01000001">
    <property type="protein sequence ID" value="TQL59538.1"/>
    <property type="molecule type" value="Genomic_DNA"/>
</dbReference>
<sequence>MAQHQQTIIPPRTFDLQGFTAAVRAKDADRWSDYFDEDAEWLEFRHDQPPSHPHRMQGNIAIHAGLRSVCAGDYGMEVEDTAMSGPNVWFRLVLTRPDGSRVLEHVHLAVADNGLIHRQTDIEAWDLT</sequence>
<dbReference type="SUPFAM" id="SSF54427">
    <property type="entry name" value="NTF2-like"/>
    <property type="match status" value="1"/>
</dbReference>
<name>A0A542ZGS7_9MICO</name>
<feature type="domain" description="SnoaL-like" evidence="1">
    <location>
        <begin position="17"/>
        <end position="116"/>
    </location>
</feature>
<evidence type="ECO:0000313" key="3">
    <source>
        <dbReference type="Proteomes" id="UP000319514"/>
    </source>
</evidence>
<comment type="caution">
    <text evidence="2">The sequence shown here is derived from an EMBL/GenBank/DDBJ whole genome shotgun (WGS) entry which is preliminary data.</text>
</comment>
<proteinExistence type="predicted"/>
<evidence type="ECO:0000259" key="1">
    <source>
        <dbReference type="Pfam" id="PF12680"/>
    </source>
</evidence>
<dbReference type="InterPro" id="IPR037401">
    <property type="entry name" value="SnoaL-like"/>
</dbReference>
<protein>
    <submittedName>
        <fullName evidence="2">SnoaL-like protein</fullName>
    </submittedName>
</protein>
<accession>A0A542ZGS7</accession>
<dbReference type="Gene3D" id="3.10.450.50">
    <property type="match status" value="1"/>
</dbReference>
<keyword evidence="3" id="KW-1185">Reference proteome</keyword>
<reference evidence="2 3" key="1">
    <citation type="submission" date="2019-06" db="EMBL/GenBank/DDBJ databases">
        <title>Sequencing the genomes of 1000 actinobacteria strains.</title>
        <authorList>
            <person name="Klenk H.-P."/>
        </authorList>
    </citation>
    <scope>NUCLEOTIDE SEQUENCE [LARGE SCALE GENOMIC DNA]</scope>
    <source>
        <strain evidence="2 3">DSM 18082</strain>
    </source>
</reference>
<gene>
    <name evidence="2" type="ORF">FB474_0893</name>
</gene>
<dbReference type="RefSeq" id="WP_141787549.1">
    <property type="nucleotide sequence ID" value="NZ_BAAAKX010000013.1"/>
</dbReference>
<dbReference type="OrthoDB" id="8087138at2"/>
<dbReference type="InterPro" id="IPR032710">
    <property type="entry name" value="NTF2-like_dom_sf"/>
</dbReference>
<evidence type="ECO:0000313" key="2">
    <source>
        <dbReference type="EMBL" id="TQL59538.1"/>
    </source>
</evidence>
<dbReference type="AlphaFoldDB" id="A0A542ZGS7"/>
<dbReference type="Proteomes" id="UP000319514">
    <property type="component" value="Unassembled WGS sequence"/>
</dbReference>
<dbReference type="Pfam" id="PF12680">
    <property type="entry name" value="SnoaL_2"/>
    <property type="match status" value="1"/>
</dbReference>
<organism evidence="2 3">
    <name type="scientific">Oryzihumus leptocrescens</name>
    <dbReference type="NCBI Taxonomy" id="297536"/>
    <lineage>
        <taxon>Bacteria</taxon>
        <taxon>Bacillati</taxon>
        <taxon>Actinomycetota</taxon>
        <taxon>Actinomycetes</taxon>
        <taxon>Micrococcales</taxon>
        <taxon>Intrasporangiaceae</taxon>
        <taxon>Oryzihumus</taxon>
    </lineage>
</organism>